<evidence type="ECO:0000313" key="1">
    <source>
        <dbReference type="EMBL" id="KAF7283642.1"/>
    </source>
</evidence>
<proteinExistence type="predicted"/>
<organism evidence="1 2">
    <name type="scientific">Rhynchophorus ferrugineus</name>
    <name type="common">Red palm weevil</name>
    <name type="synonym">Curculio ferrugineus</name>
    <dbReference type="NCBI Taxonomy" id="354439"/>
    <lineage>
        <taxon>Eukaryota</taxon>
        <taxon>Metazoa</taxon>
        <taxon>Ecdysozoa</taxon>
        <taxon>Arthropoda</taxon>
        <taxon>Hexapoda</taxon>
        <taxon>Insecta</taxon>
        <taxon>Pterygota</taxon>
        <taxon>Neoptera</taxon>
        <taxon>Endopterygota</taxon>
        <taxon>Coleoptera</taxon>
        <taxon>Polyphaga</taxon>
        <taxon>Cucujiformia</taxon>
        <taxon>Curculionidae</taxon>
        <taxon>Dryophthorinae</taxon>
        <taxon>Rhynchophorus</taxon>
    </lineage>
</organism>
<evidence type="ECO:0000313" key="2">
    <source>
        <dbReference type="Proteomes" id="UP000625711"/>
    </source>
</evidence>
<dbReference type="Proteomes" id="UP000625711">
    <property type="component" value="Unassembled WGS sequence"/>
</dbReference>
<name>A0A834IRI6_RHYFE</name>
<accession>A0A834IRI6</accession>
<gene>
    <name evidence="1" type="ORF">GWI33_023280</name>
</gene>
<sequence>MGSIIFITRNTLSIFGETIPCQSIICPVRMCPTPATIIRYAYYKTTNLERLVKSAATQSIFQRPSTGPYFTELTADFPLFYFLLYVAKNRLAEVWTGKGRSGWKRRFKRYSETIEKISNGETFWKKYTITNVNTCWWFPARRTSEFI</sequence>
<dbReference type="EMBL" id="JAACXV010000094">
    <property type="protein sequence ID" value="KAF7283642.1"/>
    <property type="molecule type" value="Genomic_DNA"/>
</dbReference>
<keyword evidence="2" id="KW-1185">Reference proteome</keyword>
<comment type="caution">
    <text evidence="1">The sequence shown here is derived from an EMBL/GenBank/DDBJ whole genome shotgun (WGS) entry which is preliminary data.</text>
</comment>
<protein>
    <submittedName>
        <fullName evidence="1">Uncharacterized protein</fullName>
    </submittedName>
</protein>
<dbReference type="AlphaFoldDB" id="A0A834IRI6"/>
<reference evidence="1" key="1">
    <citation type="submission" date="2020-08" db="EMBL/GenBank/DDBJ databases">
        <title>Genome sequencing and assembly of the red palm weevil Rhynchophorus ferrugineus.</title>
        <authorList>
            <person name="Dias G.B."/>
            <person name="Bergman C.M."/>
            <person name="Manee M."/>
        </authorList>
    </citation>
    <scope>NUCLEOTIDE SEQUENCE</scope>
    <source>
        <strain evidence="1">AA-2017</strain>
        <tissue evidence="1">Whole larva</tissue>
    </source>
</reference>